<dbReference type="SUPFAM" id="SSF56112">
    <property type="entry name" value="Protein kinase-like (PK-like)"/>
    <property type="match status" value="1"/>
</dbReference>
<comment type="caution">
    <text evidence="4">The sequence shown here is derived from an EMBL/GenBank/DDBJ whole genome shotgun (WGS) entry which is preliminary data.</text>
</comment>
<dbReference type="GO" id="GO:0035556">
    <property type="term" value="P:intracellular signal transduction"/>
    <property type="evidence" value="ECO:0007669"/>
    <property type="project" value="TreeGrafter"/>
</dbReference>
<dbReference type="PROSITE" id="PS50011">
    <property type="entry name" value="PROTEIN_KINASE_DOM"/>
    <property type="match status" value="1"/>
</dbReference>
<evidence type="ECO:0000256" key="2">
    <source>
        <dbReference type="ARBA" id="ARBA00022840"/>
    </source>
</evidence>
<dbReference type="GO" id="GO:0005737">
    <property type="term" value="C:cytoplasm"/>
    <property type="evidence" value="ECO:0007669"/>
    <property type="project" value="TreeGrafter"/>
</dbReference>
<dbReference type="InterPro" id="IPR008271">
    <property type="entry name" value="Ser/Thr_kinase_AS"/>
</dbReference>
<organism evidence="4 5">
    <name type="scientific">Planoprotostelium fungivorum</name>
    <dbReference type="NCBI Taxonomy" id="1890364"/>
    <lineage>
        <taxon>Eukaryota</taxon>
        <taxon>Amoebozoa</taxon>
        <taxon>Evosea</taxon>
        <taxon>Variosea</taxon>
        <taxon>Cavosteliida</taxon>
        <taxon>Cavosteliaceae</taxon>
        <taxon>Planoprotostelium</taxon>
    </lineage>
</organism>
<protein>
    <submittedName>
        <fullName evidence="4">Calcium-dependent protein kinase 28</fullName>
    </submittedName>
</protein>
<dbReference type="InterPro" id="IPR011009">
    <property type="entry name" value="Kinase-like_dom_sf"/>
</dbReference>
<evidence type="ECO:0000313" key="4">
    <source>
        <dbReference type="EMBL" id="PRP79144.1"/>
    </source>
</evidence>
<reference evidence="4 5" key="1">
    <citation type="journal article" date="2018" name="Genome Biol. Evol.">
        <title>Multiple Roots of Fruiting Body Formation in Amoebozoa.</title>
        <authorList>
            <person name="Hillmann F."/>
            <person name="Forbes G."/>
            <person name="Novohradska S."/>
            <person name="Ferling I."/>
            <person name="Riege K."/>
            <person name="Groth M."/>
            <person name="Westermann M."/>
            <person name="Marz M."/>
            <person name="Spaller T."/>
            <person name="Winckler T."/>
            <person name="Schaap P."/>
            <person name="Glockner G."/>
        </authorList>
    </citation>
    <scope>NUCLEOTIDE SEQUENCE [LARGE SCALE GENOMIC DNA]</scope>
    <source>
        <strain evidence="4 5">Jena</strain>
    </source>
</reference>
<gene>
    <name evidence="4" type="ORF">PROFUN_13094</name>
</gene>
<dbReference type="Pfam" id="PF00069">
    <property type="entry name" value="Pkinase"/>
    <property type="match status" value="1"/>
</dbReference>
<dbReference type="Proteomes" id="UP000241769">
    <property type="component" value="Unassembled WGS sequence"/>
</dbReference>
<dbReference type="PANTHER" id="PTHR24346">
    <property type="entry name" value="MAP/MICROTUBULE AFFINITY-REGULATING KINASE"/>
    <property type="match status" value="1"/>
</dbReference>
<sequence>MAATAQEEEPTSPTSTLSQTCMNMSALEVPFVISQGYSDVVAFNSGSQGTLYSASQRSSGRQVVLKRIPKSVAIKRVRLEIEAGIRLRGVQGIPHFHESFDQSDCTWLVFDRADGIDLLTFMENSDFEPTPENVVRHIATHVIRILSKVHQAGFAHKDLKLENIMYNPKTKYVWLIDFGLSYNMKKEPNCKDFAGSKEYASPEMLLSRNTFCPKKVDVWALGVTFYALLFGMFPFPHDEQSEGKMHKTKRHPRLTFPESSVSKEATDLLGRMICTDATHRMEASQLLSHAWFAAGKGRGPRGGQSQREIHLYHQAGIAVLRPNCIYEAGQLQ</sequence>
<feature type="domain" description="Protein kinase" evidence="3">
    <location>
        <begin position="37"/>
        <end position="292"/>
    </location>
</feature>
<dbReference type="GO" id="GO:0004674">
    <property type="term" value="F:protein serine/threonine kinase activity"/>
    <property type="evidence" value="ECO:0007669"/>
    <property type="project" value="TreeGrafter"/>
</dbReference>
<keyword evidence="2" id="KW-0067">ATP-binding</keyword>
<keyword evidence="1" id="KW-0547">Nucleotide-binding</keyword>
<dbReference type="GO" id="GO:0005524">
    <property type="term" value="F:ATP binding"/>
    <property type="evidence" value="ECO:0007669"/>
    <property type="project" value="UniProtKB-KW"/>
</dbReference>
<dbReference type="OrthoDB" id="9984829at2759"/>
<dbReference type="PROSITE" id="PS00108">
    <property type="entry name" value="PROTEIN_KINASE_ST"/>
    <property type="match status" value="1"/>
</dbReference>
<dbReference type="PANTHER" id="PTHR24346:SF30">
    <property type="entry name" value="MATERNAL EMBRYONIC LEUCINE ZIPPER KINASE"/>
    <property type="match status" value="1"/>
</dbReference>
<dbReference type="InParanoid" id="A0A2P6N5C2"/>
<accession>A0A2P6N5C2</accession>
<proteinExistence type="predicted"/>
<evidence type="ECO:0000313" key="5">
    <source>
        <dbReference type="Proteomes" id="UP000241769"/>
    </source>
</evidence>
<dbReference type="Gene3D" id="1.10.510.10">
    <property type="entry name" value="Transferase(Phosphotransferase) domain 1"/>
    <property type="match status" value="1"/>
</dbReference>
<keyword evidence="4" id="KW-0808">Transferase</keyword>
<dbReference type="EMBL" id="MDYQ01000195">
    <property type="protein sequence ID" value="PRP79144.1"/>
    <property type="molecule type" value="Genomic_DNA"/>
</dbReference>
<name>A0A2P6N5C2_9EUKA</name>
<dbReference type="STRING" id="1890364.A0A2P6N5C2"/>
<evidence type="ECO:0000259" key="3">
    <source>
        <dbReference type="PROSITE" id="PS50011"/>
    </source>
</evidence>
<keyword evidence="5" id="KW-1185">Reference proteome</keyword>
<dbReference type="InterPro" id="IPR000719">
    <property type="entry name" value="Prot_kinase_dom"/>
</dbReference>
<evidence type="ECO:0000256" key="1">
    <source>
        <dbReference type="ARBA" id="ARBA00022741"/>
    </source>
</evidence>
<dbReference type="AlphaFoldDB" id="A0A2P6N5C2"/>
<dbReference type="SMART" id="SM00220">
    <property type="entry name" value="S_TKc"/>
    <property type="match status" value="1"/>
</dbReference>
<keyword evidence="4" id="KW-0418">Kinase</keyword>